<reference evidence="3 4" key="1">
    <citation type="submission" date="2020-08" db="EMBL/GenBank/DDBJ databases">
        <title>Genomic Encyclopedia of Type Strains, Phase IV (KMG-IV): sequencing the most valuable type-strain genomes for metagenomic binning, comparative biology and taxonomic classification.</title>
        <authorList>
            <person name="Goeker M."/>
        </authorList>
    </citation>
    <scope>NUCLEOTIDE SEQUENCE [LARGE SCALE GENOMIC DNA]</scope>
    <source>
        <strain evidence="3 4">DSM 27057</strain>
    </source>
</reference>
<evidence type="ECO:0000259" key="2">
    <source>
        <dbReference type="Pfam" id="PF01298"/>
    </source>
</evidence>
<gene>
    <name evidence="3" type="ORF">GGR38_004687</name>
</gene>
<dbReference type="EMBL" id="JACIDX010000031">
    <property type="protein sequence ID" value="MBB3957712.1"/>
    <property type="molecule type" value="Genomic_DNA"/>
</dbReference>
<evidence type="ECO:0000313" key="4">
    <source>
        <dbReference type="Proteomes" id="UP000548867"/>
    </source>
</evidence>
<evidence type="ECO:0000313" key="3">
    <source>
        <dbReference type="EMBL" id="MBB3957712.1"/>
    </source>
</evidence>
<name>A0A7W6CTS4_9SPHN</name>
<evidence type="ECO:0000256" key="1">
    <source>
        <dbReference type="SAM" id="SignalP"/>
    </source>
</evidence>
<dbReference type="Proteomes" id="UP000548867">
    <property type="component" value="Unassembled WGS sequence"/>
</dbReference>
<keyword evidence="1" id="KW-0732">Signal</keyword>
<sequence>MIIIKTRTAVLSTAASLMLAGCGGGDGGGGVGSTPTPSSPVIGSGTNTSLTGTLASEAFLNSASFAAISVPRSGAAATTWAGSASLSIIYNAATGTYSLNDGTRSVSVGAANIDRSKSNTAVTTYALAGGATSDSIILTNSGSSAGLTRYVGAGVWLRELDLATTIDGRVTSFTYGVQTGAGALPRSGLASFDVNLLGVRSSGAAIYALGGNGRLNVDFGTGAMFGSGLYSETNSTTGGVSDNHAWQSQALISSSKNSFLGLIQTDSAGNGEWHGAFYGPSAQEVGGSWSTDTGNGNAGSGVIWGALGTTSLNGAGSLTSPQSDVFFAPLSASLSANSAAAGGNLSSIAGGAGLAAIYRAKSGAQDVVYSRDGRITSPSSSGALTYQQFNTGLLYTRGGVEYDMRTGNLLFDAYAYGFDTQAGAVPRTGSATYGLVLRGAAAPVGQPLRDLFGNGALQVNFSGNTLTTQGSYSLAAPGADSYSIMRNPIDRGNWSGTAVISSTANTFSGTLAFDSDNTADFSASMTGRFFGPAVQEVAGSISGTAGDGSRLAAAFTGKQDSSIGAALNGLSSLTGVATLSGSSAYLDDNPALSAPWTDLDFNVGTIWDTSARSYRFKSGTSGTYALDKTFLDTDKVAAQSDATYTVYRNASGDARVLNPGAGNPLIALTYTSFAEITAATGTMQNPATWYVPFGAPTPDFQMPRSGSASYAGVVVGRGDGPGATNASNLSGTSTLAVNFTTSAATMNMALTATNRTTGAIQAIGTITYAGSIGNSCPSCSQNTLSGYPTTAGTSGTLTGMFYGANAAEFGGAFNLNLNNAAAGQASSFAGAVVARKAP</sequence>
<keyword evidence="4" id="KW-1185">Reference proteome</keyword>
<dbReference type="RefSeq" id="WP_183629250.1">
    <property type="nucleotide sequence ID" value="NZ_JACIDX010000031.1"/>
</dbReference>
<feature type="signal peptide" evidence="1">
    <location>
        <begin position="1"/>
        <end position="20"/>
    </location>
</feature>
<comment type="caution">
    <text evidence="3">The sequence shown here is derived from an EMBL/GenBank/DDBJ whole genome shotgun (WGS) entry which is preliminary data.</text>
</comment>
<dbReference type="InterPro" id="IPR001677">
    <property type="entry name" value="TbpB_B_D"/>
</dbReference>
<organism evidence="3 4">
    <name type="scientific">Novosphingobium sediminicola</name>
    <dbReference type="NCBI Taxonomy" id="563162"/>
    <lineage>
        <taxon>Bacteria</taxon>
        <taxon>Pseudomonadati</taxon>
        <taxon>Pseudomonadota</taxon>
        <taxon>Alphaproteobacteria</taxon>
        <taxon>Sphingomonadales</taxon>
        <taxon>Sphingomonadaceae</taxon>
        <taxon>Novosphingobium</taxon>
    </lineage>
</organism>
<dbReference type="Pfam" id="PF01298">
    <property type="entry name" value="TbpB_B_D"/>
    <property type="match status" value="2"/>
</dbReference>
<protein>
    <recommendedName>
        <fullName evidence="2">Transferrin-binding protein B C-lobe/N-lobe beta-barrel domain-containing protein</fullName>
    </recommendedName>
</protein>
<dbReference type="InterPro" id="IPR011250">
    <property type="entry name" value="OMP/PagP_B-barrel"/>
</dbReference>
<feature type="domain" description="Transferrin-binding protein B C-lobe/N-lobe beta-barrel" evidence="2">
    <location>
        <begin position="702"/>
        <end position="831"/>
    </location>
</feature>
<feature type="chain" id="PRO_5030642247" description="Transferrin-binding protein B C-lobe/N-lobe beta-barrel domain-containing protein" evidence="1">
    <location>
        <begin position="21"/>
        <end position="838"/>
    </location>
</feature>
<dbReference type="AlphaFoldDB" id="A0A7W6CTS4"/>
<dbReference type="SUPFAM" id="SSF56925">
    <property type="entry name" value="OMPA-like"/>
    <property type="match status" value="3"/>
</dbReference>
<feature type="domain" description="Transferrin-binding protein B C-lobe/N-lobe beta-barrel" evidence="2">
    <location>
        <begin position="209"/>
        <end position="300"/>
    </location>
</feature>
<dbReference type="Gene3D" id="2.40.160.90">
    <property type="match status" value="3"/>
</dbReference>
<accession>A0A7W6CTS4</accession>
<proteinExistence type="predicted"/>
<dbReference type="PROSITE" id="PS51257">
    <property type="entry name" value="PROKAR_LIPOPROTEIN"/>
    <property type="match status" value="1"/>
</dbReference>